<keyword evidence="2 3" id="KW-0450">Lipoyl</keyword>
<dbReference type="PROSITE" id="PS50968">
    <property type="entry name" value="BIOTINYL_LIPOYL"/>
    <property type="match status" value="1"/>
</dbReference>
<dbReference type="CDD" id="cd06848">
    <property type="entry name" value="GCS_H"/>
    <property type="match status" value="1"/>
</dbReference>
<feature type="modified residue" description="N6-lipoyllysine" evidence="3 4">
    <location>
        <position position="65"/>
    </location>
</feature>
<evidence type="ECO:0000256" key="4">
    <source>
        <dbReference type="PIRSR" id="PIRSR617453-50"/>
    </source>
</evidence>
<dbReference type="STRING" id="966.BTA35_0206010"/>
<dbReference type="RefSeq" id="WP_078318921.1">
    <property type="nucleotide sequence ID" value="NZ_FXTS01000002.1"/>
</dbReference>
<sequence length="130" mass="13946">MSNIPGNLKYTASHEWVLDNGDGTVTVGITDHAQDQLGDVVFVELPEVGRAVDAGEEFSLVESVKAASDIYAPVSGEVIEANEELESAPETINEHAFEDGWIAKIKLADVSDLEGLLDAEAYAERVAEDD</sequence>
<dbReference type="NCBIfam" id="TIGR00527">
    <property type="entry name" value="gcvH"/>
    <property type="match status" value="1"/>
</dbReference>
<gene>
    <name evidence="3" type="primary">gcvH</name>
    <name evidence="6" type="ORF">BTA35_0206010</name>
</gene>
<dbReference type="Pfam" id="PF01597">
    <property type="entry name" value="GCV_H"/>
    <property type="match status" value="1"/>
</dbReference>
<comment type="caution">
    <text evidence="6">The sequence shown here is derived from an EMBL/GenBank/DDBJ whole genome shotgun (WGS) entry which is preliminary data.</text>
</comment>
<dbReference type="Gene3D" id="2.40.50.100">
    <property type="match status" value="1"/>
</dbReference>
<evidence type="ECO:0000313" key="6">
    <source>
        <dbReference type="EMBL" id="OOV87589.1"/>
    </source>
</evidence>
<evidence type="ECO:0000259" key="5">
    <source>
        <dbReference type="PROSITE" id="PS50968"/>
    </source>
</evidence>
<dbReference type="GO" id="GO:0005960">
    <property type="term" value="C:glycine cleavage complex"/>
    <property type="evidence" value="ECO:0007669"/>
    <property type="project" value="InterPro"/>
</dbReference>
<dbReference type="InterPro" id="IPR003016">
    <property type="entry name" value="2-oxoA_DH_lipoyl-BS"/>
</dbReference>
<dbReference type="EMBL" id="MTSD02000002">
    <property type="protein sequence ID" value="OOV87589.1"/>
    <property type="molecule type" value="Genomic_DNA"/>
</dbReference>
<dbReference type="InterPro" id="IPR000089">
    <property type="entry name" value="Biotin_lipoyl"/>
</dbReference>
<dbReference type="SUPFAM" id="SSF51230">
    <property type="entry name" value="Single hybrid motif"/>
    <property type="match status" value="1"/>
</dbReference>
<dbReference type="PROSITE" id="PS00189">
    <property type="entry name" value="LIPOYL"/>
    <property type="match status" value="1"/>
</dbReference>
<comment type="subunit">
    <text evidence="3">The glycine cleavage system is composed of four proteins: P, T, L and H.</text>
</comment>
<dbReference type="GO" id="GO:0005829">
    <property type="term" value="C:cytosol"/>
    <property type="evidence" value="ECO:0007669"/>
    <property type="project" value="TreeGrafter"/>
</dbReference>
<comment type="similarity">
    <text evidence="1 3">Belongs to the GcvH family.</text>
</comment>
<keyword evidence="7" id="KW-1185">Reference proteome</keyword>
<dbReference type="PANTHER" id="PTHR11715">
    <property type="entry name" value="GLYCINE CLEAVAGE SYSTEM H PROTEIN"/>
    <property type="match status" value="1"/>
</dbReference>
<comment type="cofactor">
    <cofactor evidence="3">
        <name>(R)-lipoate</name>
        <dbReference type="ChEBI" id="CHEBI:83088"/>
    </cofactor>
    <text evidence="3">Binds 1 lipoyl cofactor covalently.</text>
</comment>
<accession>A0A1T1HCM5</accession>
<feature type="domain" description="Lipoyl-binding" evidence="5">
    <location>
        <begin position="24"/>
        <end position="106"/>
    </location>
</feature>
<dbReference type="Proteomes" id="UP000190064">
    <property type="component" value="Unassembled WGS sequence"/>
</dbReference>
<dbReference type="InterPro" id="IPR033753">
    <property type="entry name" value="GCV_H/Fam206"/>
</dbReference>
<dbReference type="InterPro" id="IPR002930">
    <property type="entry name" value="GCV_H"/>
</dbReference>
<evidence type="ECO:0000256" key="2">
    <source>
        <dbReference type="ARBA" id="ARBA00022823"/>
    </source>
</evidence>
<dbReference type="GO" id="GO:0019464">
    <property type="term" value="P:glycine decarboxylation via glycine cleavage system"/>
    <property type="evidence" value="ECO:0007669"/>
    <property type="project" value="UniProtKB-UniRule"/>
</dbReference>
<name>A0A1T1HCM5_OCELI</name>
<proteinExistence type="inferred from homology"/>
<dbReference type="HAMAP" id="MF_00272">
    <property type="entry name" value="GcvH"/>
    <property type="match status" value="1"/>
</dbReference>
<dbReference type="PANTHER" id="PTHR11715:SF3">
    <property type="entry name" value="GLYCINE CLEAVAGE SYSTEM H PROTEIN-RELATED"/>
    <property type="match status" value="1"/>
</dbReference>
<dbReference type="NCBIfam" id="NF002270">
    <property type="entry name" value="PRK01202.1"/>
    <property type="match status" value="1"/>
</dbReference>
<dbReference type="GO" id="GO:0009249">
    <property type="term" value="P:protein lipoylation"/>
    <property type="evidence" value="ECO:0007669"/>
    <property type="project" value="TreeGrafter"/>
</dbReference>
<evidence type="ECO:0000256" key="1">
    <source>
        <dbReference type="ARBA" id="ARBA00009249"/>
    </source>
</evidence>
<comment type="function">
    <text evidence="3">The glycine cleavage system catalyzes the degradation of glycine. The H protein shuttles the methylamine group of glycine from the P protein to the T protein.</text>
</comment>
<evidence type="ECO:0000256" key="3">
    <source>
        <dbReference type="HAMAP-Rule" id="MF_00272"/>
    </source>
</evidence>
<dbReference type="InterPro" id="IPR017453">
    <property type="entry name" value="GCV_H_sub"/>
</dbReference>
<organism evidence="6 7">
    <name type="scientific">Oceanospirillum linum</name>
    <dbReference type="NCBI Taxonomy" id="966"/>
    <lineage>
        <taxon>Bacteria</taxon>
        <taxon>Pseudomonadati</taxon>
        <taxon>Pseudomonadota</taxon>
        <taxon>Gammaproteobacteria</taxon>
        <taxon>Oceanospirillales</taxon>
        <taxon>Oceanospirillaceae</taxon>
        <taxon>Oceanospirillum</taxon>
    </lineage>
</organism>
<evidence type="ECO:0000313" key="7">
    <source>
        <dbReference type="Proteomes" id="UP000190064"/>
    </source>
</evidence>
<dbReference type="AlphaFoldDB" id="A0A1T1HCM5"/>
<reference evidence="6" key="1">
    <citation type="submission" date="2017-02" db="EMBL/GenBank/DDBJ databases">
        <title>Draft Genome Sequence of the Salt Water Bacterium Oceanospirillum linum ATCC 11336.</title>
        <authorList>
            <person name="Trachtenberg A.M."/>
            <person name="Carney J.G."/>
            <person name="Linnane J.D."/>
            <person name="Rheaume B.A."/>
            <person name="Pitts N.L."/>
            <person name="Mykles D.L."/>
            <person name="Maclea K.S."/>
        </authorList>
    </citation>
    <scope>NUCLEOTIDE SEQUENCE [LARGE SCALE GENOMIC DNA]</scope>
    <source>
        <strain evidence="6">ATCC 11336</strain>
    </source>
</reference>
<protein>
    <recommendedName>
        <fullName evidence="3">Glycine cleavage system H protein</fullName>
    </recommendedName>
</protein>
<dbReference type="InterPro" id="IPR011053">
    <property type="entry name" value="Single_hybrid_motif"/>
</dbReference>